<evidence type="ECO:0000313" key="2">
    <source>
        <dbReference type="Proteomes" id="UP000006100"/>
    </source>
</evidence>
<dbReference type="PATRIC" id="fig|1229909.8.peg.1442"/>
<name>K0BDI4_9ARCH</name>
<gene>
    <name evidence="1" type="ORF">NSED_06550</name>
</gene>
<sequence length="143" mass="15856">MNEMNVKPNLLLIASIMTVFGVLVIPADISAEVNQVTVTPINEKVSLEKTITTMNVPLDNKLPWGTVRGGASDVAERYPIIIQFYKGGDPVHFAQVDAKGDGSYEYKFRVRNLDSNTGEFVNVFEGDYTVKIYKVIPNTNDLT</sequence>
<accession>K0BDI4</accession>
<dbReference type="KEGG" id="nir:NSED_06550"/>
<evidence type="ECO:0000313" key="1">
    <source>
        <dbReference type="EMBL" id="AFS83110.1"/>
    </source>
</evidence>
<proteinExistence type="predicted"/>
<dbReference type="AlphaFoldDB" id="K0BDI4"/>
<dbReference type="HOGENOM" id="CLU_145813_0_0_2"/>
<dbReference type="eggNOG" id="arCOG08634">
    <property type="taxonomic scope" value="Archaea"/>
</dbReference>
<dbReference type="OrthoDB" id="9999at2157"/>
<dbReference type="Proteomes" id="UP000006100">
    <property type="component" value="Chromosome"/>
</dbReference>
<keyword evidence="2" id="KW-1185">Reference proteome</keyword>
<dbReference type="STRING" id="1229909.NSED_06550"/>
<protein>
    <submittedName>
        <fullName evidence="1">Uncharacterized protein</fullName>
    </submittedName>
</protein>
<organism evidence="1 2">
    <name type="scientific">Candidatus Nitrosopumilus sediminis</name>
    <dbReference type="NCBI Taxonomy" id="1229909"/>
    <lineage>
        <taxon>Archaea</taxon>
        <taxon>Nitrososphaerota</taxon>
        <taxon>Nitrososphaeria</taxon>
        <taxon>Nitrosopumilales</taxon>
        <taxon>Nitrosopumilaceae</taxon>
        <taxon>Nitrosopumilus</taxon>
    </lineage>
</organism>
<reference evidence="1 2" key="1">
    <citation type="journal article" date="2012" name="J. Bacteriol.">
        <title>Draft Genome Sequence of an Ammonia-Oxidizing Archaeon, "Candidatus Nitrosopumilus sediminis" AR2, from Svalbard in the Arctic Circle.</title>
        <authorList>
            <person name="Park S.J."/>
            <person name="Kim J.G."/>
            <person name="Jung M.Y."/>
            <person name="Kim S.J."/>
            <person name="Cha I.T."/>
            <person name="Ghai R."/>
            <person name="Martin-Cuadrado A.B."/>
            <person name="Rodriguez-Valera F."/>
            <person name="Rhee S.K."/>
        </authorList>
    </citation>
    <scope>NUCLEOTIDE SEQUENCE [LARGE SCALE GENOMIC DNA]</scope>
    <source>
        <strain evidence="1 2">AR2</strain>
    </source>
</reference>
<dbReference type="EMBL" id="CP003843">
    <property type="protein sequence ID" value="AFS83110.1"/>
    <property type="molecule type" value="Genomic_DNA"/>
</dbReference>